<dbReference type="RefSeq" id="WP_301240277.1">
    <property type="nucleotide sequence ID" value="NZ_JANRHH010000053.1"/>
</dbReference>
<keyword evidence="3" id="KW-1185">Reference proteome</keyword>
<reference evidence="2" key="1">
    <citation type="submission" date="2022-08" db="EMBL/GenBank/DDBJ databases">
        <title>Polycladomyces zharkentsis sp. nov., a novel thermophilic CMC and starch-degrading bacterium isolated from a geothermal spring in Kazakhstan.</title>
        <authorList>
            <person name="Mashzhan A."/>
            <person name="Kistaubaeva A."/>
            <person name="Javier-Lopez R."/>
            <person name="Birkeland N.-K."/>
        </authorList>
    </citation>
    <scope>NUCLEOTIDE SEQUENCE</scope>
    <source>
        <strain evidence="2">KSR 13</strain>
    </source>
</reference>
<evidence type="ECO:0000256" key="1">
    <source>
        <dbReference type="SAM" id="MobiDB-lite"/>
    </source>
</evidence>
<gene>
    <name evidence="2" type="ORF">NWF35_15325</name>
</gene>
<organism evidence="2 3">
    <name type="scientific">Polycladomyces subterraneus</name>
    <dbReference type="NCBI Taxonomy" id="1016997"/>
    <lineage>
        <taxon>Bacteria</taxon>
        <taxon>Bacillati</taxon>
        <taxon>Bacillota</taxon>
        <taxon>Bacilli</taxon>
        <taxon>Bacillales</taxon>
        <taxon>Thermoactinomycetaceae</taxon>
        <taxon>Polycladomyces</taxon>
    </lineage>
</organism>
<accession>A0ABT8IR00</accession>
<dbReference type="Proteomes" id="UP001174196">
    <property type="component" value="Unassembled WGS sequence"/>
</dbReference>
<comment type="caution">
    <text evidence="2">The sequence shown here is derived from an EMBL/GenBank/DDBJ whole genome shotgun (WGS) entry which is preliminary data.</text>
</comment>
<proteinExistence type="predicted"/>
<evidence type="ECO:0000313" key="2">
    <source>
        <dbReference type="EMBL" id="MDN4595236.1"/>
    </source>
</evidence>
<protein>
    <submittedName>
        <fullName evidence="2">Uncharacterized protein</fullName>
    </submittedName>
</protein>
<feature type="compositionally biased region" description="Pro residues" evidence="1">
    <location>
        <begin position="21"/>
        <end position="31"/>
    </location>
</feature>
<name>A0ABT8IR00_9BACL</name>
<sequence length="54" mass="6013">MSEMLLEVLSSPLLTQEEDLPQPPLLPVLPLQPQPPLLPVLPLQPQPPLPFKNE</sequence>
<evidence type="ECO:0000313" key="3">
    <source>
        <dbReference type="Proteomes" id="UP001174196"/>
    </source>
</evidence>
<feature type="region of interest" description="Disordered" evidence="1">
    <location>
        <begin position="1"/>
        <end position="31"/>
    </location>
</feature>
<dbReference type="EMBL" id="JANRHH010000053">
    <property type="protein sequence ID" value="MDN4595236.1"/>
    <property type="molecule type" value="Genomic_DNA"/>
</dbReference>